<dbReference type="GO" id="GO:0000164">
    <property type="term" value="C:protein phosphatase type 1 complex"/>
    <property type="evidence" value="ECO:0007669"/>
    <property type="project" value="TreeGrafter"/>
</dbReference>
<gene>
    <name evidence="2" type="ORF">FSPOR_1679</name>
</gene>
<dbReference type="Gene3D" id="2.60.40.2440">
    <property type="entry name" value="Carbohydrate binding type-21 domain"/>
    <property type="match status" value="1"/>
</dbReference>
<evidence type="ECO:0000259" key="1">
    <source>
        <dbReference type="PROSITE" id="PS51159"/>
    </source>
</evidence>
<dbReference type="Proteomes" id="UP000266152">
    <property type="component" value="Unassembled WGS sequence"/>
</dbReference>
<feature type="domain" description="CBM21" evidence="1">
    <location>
        <begin position="184"/>
        <end position="297"/>
    </location>
</feature>
<protein>
    <submittedName>
        <fullName evidence="2">Carbohydrate-binding module family 21</fullName>
    </submittedName>
</protein>
<dbReference type="InterPro" id="IPR038175">
    <property type="entry name" value="CBM21_dom_sf"/>
</dbReference>
<dbReference type="EMBL" id="PXOF01000023">
    <property type="protein sequence ID" value="RGP73985.1"/>
    <property type="molecule type" value="Genomic_DNA"/>
</dbReference>
<keyword evidence="3" id="KW-1185">Reference proteome</keyword>
<name>A0A395SPS0_FUSSP</name>
<dbReference type="GO" id="GO:0008157">
    <property type="term" value="F:protein phosphatase 1 binding"/>
    <property type="evidence" value="ECO:0007669"/>
    <property type="project" value="TreeGrafter"/>
</dbReference>
<dbReference type="InterPro" id="IPR050782">
    <property type="entry name" value="PP1_regulatory_subunit_3"/>
</dbReference>
<evidence type="ECO:0000313" key="2">
    <source>
        <dbReference type="EMBL" id="RGP73985.1"/>
    </source>
</evidence>
<accession>A0A395SPS0</accession>
<sequence length="302" mass="34369">MLCSKDSTSLTHISSMALNLELDNASSENGPPVFGGYATTTTELKALVQRVMRLKSSKLLFNSVHGRSSETKLITKSPSSMSPVVLKITEKKKKAEGSQKKRFSNLKQFDRCPGKETIRLPKTVRFDQDLECVCFFDRADRPSIVGSSASYLTYDSHIDQDSVGKVLLQGHEWNISTPNFPHRDSTRKSMPVRVSRIHFSNRRSVLVVFVSVEDLDFEKAVTCHFTSDYWKTVSETPAQYHRAASNRGGKQYDKFVASISFGKDDELDHSPFFFCMKYLVNKDEYWDNNSGMNFEVDFHKVR</sequence>
<reference evidence="2 3" key="1">
    <citation type="journal article" date="2018" name="PLoS Pathog.">
        <title>Evolution of structural diversity of trichothecenes, a family of toxins produced by plant pathogenic and entomopathogenic fungi.</title>
        <authorList>
            <person name="Proctor R.H."/>
            <person name="McCormick S.P."/>
            <person name="Kim H.S."/>
            <person name="Cardoza R.E."/>
            <person name="Stanley A.M."/>
            <person name="Lindo L."/>
            <person name="Kelly A."/>
            <person name="Brown D.W."/>
            <person name="Lee T."/>
            <person name="Vaughan M.M."/>
            <person name="Alexander N.J."/>
            <person name="Busman M."/>
            <person name="Gutierrez S."/>
        </authorList>
    </citation>
    <scope>NUCLEOTIDE SEQUENCE [LARGE SCALE GENOMIC DNA]</scope>
    <source>
        <strain evidence="2 3">NRRL 3299</strain>
    </source>
</reference>
<dbReference type="PROSITE" id="PS51159">
    <property type="entry name" value="CBM21"/>
    <property type="match status" value="1"/>
</dbReference>
<dbReference type="PANTHER" id="PTHR12307:SF36">
    <property type="entry name" value="GLYCOGEN-BINDING SUBUNIT 76A"/>
    <property type="match status" value="1"/>
</dbReference>
<organism evidence="2 3">
    <name type="scientific">Fusarium sporotrichioides</name>
    <dbReference type="NCBI Taxonomy" id="5514"/>
    <lineage>
        <taxon>Eukaryota</taxon>
        <taxon>Fungi</taxon>
        <taxon>Dikarya</taxon>
        <taxon>Ascomycota</taxon>
        <taxon>Pezizomycotina</taxon>
        <taxon>Sordariomycetes</taxon>
        <taxon>Hypocreomycetidae</taxon>
        <taxon>Hypocreales</taxon>
        <taxon>Nectriaceae</taxon>
        <taxon>Fusarium</taxon>
    </lineage>
</organism>
<dbReference type="Pfam" id="PF03370">
    <property type="entry name" value="CBM_21"/>
    <property type="match status" value="1"/>
</dbReference>
<dbReference type="GO" id="GO:2001069">
    <property type="term" value="F:glycogen binding"/>
    <property type="evidence" value="ECO:0007669"/>
    <property type="project" value="TreeGrafter"/>
</dbReference>
<evidence type="ECO:0000313" key="3">
    <source>
        <dbReference type="Proteomes" id="UP000266152"/>
    </source>
</evidence>
<dbReference type="AlphaFoldDB" id="A0A395SPS0"/>
<comment type="caution">
    <text evidence="2">The sequence shown here is derived from an EMBL/GenBank/DDBJ whole genome shotgun (WGS) entry which is preliminary data.</text>
</comment>
<proteinExistence type="predicted"/>
<dbReference type="GO" id="GO:0005979">
    <property type="term" value="P:regulation of glycogen biosynthetic process"/>
    <property type="evidence" value="ECO:0007669"/>
    <property type="project" value="TreeGrafter"/>
</dbReference>
<dbReference type="STRING" id="5514.A0A395SPS0"/>
<dbReference type="PANTHER" id="PTHR12307">
    <property type="entry name" value="PROTEIN PHOSPHATASE 1 REGULATORY SUBUNIT"/>
    <property type="match status" value="1"/>
</dbReference>
<dbReference type="InterPro" id="IPR005036">
    <property type="entry name" value="CBM21_dom"/>
</dbReference>